<dbReference type="Proteomes" id="UP000595897">
    <property type="component" value="Chromosome"/>
</dbReference>
<keyword evidence="2" id="KW-1185">Reference proteome</keyword>
<dbReference type="KEGG" id="ahb:bsdtb5_10470"/>
<accession>A0A7R7IBM1</accession>
<protein>
    <submittedName>
        <fullName evidence="1">Uncharacterized protein</fullName>
    </submittedName>
</protein>
<organism evidence="1 2">
    <name type="scientific">Anaeromicropila herbilytica</name>
    <dbReference type="NCBI Taxonomy" id="2785025"/>
    <lineage>
        <taxon>Bacteria</taxon>
        <taxon>Bacillati</taxon>
        <taxon>Bacillota</taxon>
        <taxon>Clostridia</taxon>
        <taxon>Lachnospirales</taxon>
        <taxon>Lachnospiraceae</taxon>
        <taxon>Anaeromicropila</taxon>
    </lineage>
</organism>
<proteinExistence type="predicted"/>
<dbReference type="AlphaFoldDB" id="A0A7R7IBM1"/>
<gene>
    <name evidence="1" type="ORF">bsdtb5_10470</name>
</gene>
<name>A0A7R7IBM1_9FIRM</name>
<reference evidence="1 2" key="1">
    <citation type="submission" date="2020-11" db="EMBL/GenBank/DDBJ databases">
        <title>Draft genome sequencing of a Lachnospiraceae strain isolated from anoxic soil subjected to BSD treatment.</title>
        <authorList>
            <person name="Uek A."/>
            <person name="Tonouchi A."/>
        </authorList>
    </citation>
    <scope>NUCLEOTIDE SEQUENCE [LARGE SCALE GENOMIC DNA]</scope>
    <source>
        <strain evidence="1 2">TB5</strain>
    </source>
</reference>
<dbReference type="RefSeq" id="WP_271715015.1">
    <property type="nucleotide sequence ID" value="NZ_AP024169.1"/>
</dbReference>
<sequence length="59" mass="7158">MIHVKKADIRPLDEDGYHILYIREMLQDILNCIKLKWMLDVNDEVHLFNQMMDSDLMPR</sequence>
<evidence type="ECO:0000313" key="2">
    <source>
        <dbReference type="Proteomes" id="UP000595897"/>
    </source>
</evidence>
<evidence type="ECO:0000313" key="1">
    <source>
        <dbReference type="EMBL" id="BCN29752.1"/>
    </source>
</evidence>
<dbReference type="EMBL" id="AP024169">
    <property type="protein sequence ID" value="BCN29752.1"/>
    <property type="molecule type" value="Genomic_DNA"/>
</dbReference>